<accession>A0ABX8WF42</accession>
<proteinExistence type="predicted"/>
<organism evidence="1 2">
    <name type="scientific">Devosia salina</name>
    <dbReference type="NCBI Taxonomy" id="2860336"/>
    <lineage>
        <taxon>Bacteria</taxon>
        <taxon>Pseudomonadati</taxon>
        <taxon>Pseudomonadota</taxon>
        <taxon>Alphaproteobacteria</taxon>
        <taxon>Hyphomicrobiales</taxon>
        <taxon>Devosiaceae</taxon>
        <taxon>Devosia</taxon>
    </lineage>
</organism>
<dbReference type="Proteomes" id="UP000825799">
    <property type="component" value="Chromosome"/>
</dbReference>
<sequence length="155" mass="16884">MGEHISDGDGKEADSVPELLALREKLARLVADDFEAVISFKMPAPAGSTKAAEAHRKRTAQYKTTQLLALAPDSQAIAQACSYLVLRSLSSKSKVALELLERLVGILAAAGYERLETEAAIDRLLIDLDRRQAMWQRSQIRRLASALAAAIRGLK</sequence>
<evidence type="ECO:0000313" key="2">
    <source>
        <dbReference type="Proteomes" id="UP000825799"/>
    </source>
</evidence>
<gene>
    <name evidence="1" type="ORF">K1X15_19240</name>
</gene>
<evidence type="ECO:0000313" key="1">
    <source>
        <dbReference type="EMBL" id="QYO76684.1"/>
    </source>
</evidence>
<keyword evidence="2" id="KW-1185">Reference proteome</keyword>
<dbReference type="RefSeq" id="WP_220305149.1">
    <property type="nucleotide sequence ID" value="NZ_CP080590.1"/>
</dbReference>
<protein>
    <submittedName>
        <fullName evidence="1">Uncharacterized protein</fullName>
    </submittedName>
</protein>
<reference evidence="1 2" key="1">
    <citation type="submission" date="2021-08" db="EMBL/GenBank/DDBJ databases">
        <title>Devosia salina sp. nov., isolated from the South China Sea sediment.</title>
        <authorList>
            <person name="Zhou Z."/>
        </authorList>
    </citation>
    <scope>NUCLEOTIDE SEQUENCE [LARGE SCALE GENOMIC DNA]</scope>
    <source>
        <strain evidence="1 2">SCS-3</strain>
    </source>
</reference>
<name>A0ABX8WF42_9HYPH</name>
<dbReference type="EMBL" id="CP080590">
    <property type="protein sequence ID" value="QYO76684.1"/>
    <property type="molecule type" value="Genomic_DNA"/>
</dbReference>